<dbReference type="EMBL" id="CAMPGE010024460">
    <property type="protein sequence ID" value="CAI2382295.1"/>
    <property type="molecule type" value="Genomic_DNA"/>
</dbReference>
<dbReference type="GO" id="GO:0005634">
    <property type="term" value="C:nucleus"/>
    <property type="evidence" value="ECO:0007669"/>
    <property type="project" value="TreeGrafter"/>
</dbReference>
<dbReference type="Pfam" id="PF21057">
    <property type="entry name" value="Hikeshi-like_C"/>
    <property type="match status" value="1"/>
</dbReference>
<reference evidence="2" key="1">
    <citation type="submission" date="2023-07" db="EMBL/GenBank/DDBJ databases">
        <authorList>
            <consortium name="AG Swart"/>
            <person name="Singh M."/>
            <person name="Singh A."/>
            <person name="Seah K."/>
            <person name="Emmerich C."/>
        </authorList>
    </citation>
    <scope>NUCLEOTIDE SEQUENCE</scope>
    <source>
        <strain evidence="2">DP1</strain>
    </source>
</reference>
<proteinExistence type="predicted"/>
<evidence type="ECO:0000259" key="1">
    <source>
        <dbReference type="Pfam" id="PF21057"/>
    </source>
</evidence>
<dbReference type="PANTHER" id="PTHR12925">
    <property type="entry name" value="HIKESHI FAMILY MEMBER"/>
    <property type="match status" value="1"/>
</dbReference>
<protein>
    <recommendedName>
        <fullName evidence="1">Hikeshi-like C-terminal domain-containing protein</fullName>
    </recommendedName>
</protein>
<gene>
    <name evidence="2" type="ORF">ECRASSUSDP1_LOCUS23765</name>
</gene>
<sequence>MFGILVPGRQNITEFENYEEYWYAEVENPAEINVLGLYINEPLQDESLALCLYVSKPPYDPDELEFVGAVANARPSDIFHTAWEINPTINIHSSVKLVIKGEPLESIKEMVEIKEDSHITKKYALQVAKHLYNYVESFNVPEAVFTKWYEKFSNKFKMDPNFIFNVD</sequence>
<dbReference type="GO" id="GO:0006606">
    <property type="term" value="P:protein import into nucleus"/>
    <property type="evidence" value="ECO:0007669"/>
    <property type="project" value="TreeGrafter"/>
</dbReference>
<evidence type="ECO:0000313" key="3">
    <source>
        <dbReference type="Proteomes" id="UP001295684"/>
    </source>
</evidence>
<dbReference type="AlphaFoldDB" id="A0AAD2D767"/>
<feature type="domain" description="Hikeshi-like C-terminal" evidence="1">
    <location>
        <begin position="121"/>
        <end position="163"/>
    </location>
</feature>
<evidence type="ECO:0000313" key="2">
    <source>
        <dbReference type="EMBL" id="CAI2382295.1"/>
    </source>
</evidence>
<dbReference type="GO" id="GO:0005829">
    <property type="term" value="C:cytosol"/>
    <property type="evidence" value="ECO:0007669"/>
    <property type="project" value="TreeGrafter"/>
</dbReference>
<dbReference type="Proteomes" id="UP001295684">
    <property type="component" value="Unassembled WGS sequence"/>
</dbReference>
<keyword evidence="3" id="KW-1185">Reference proteome</keyword>
<dbReference type="InterPro" id="IPR048364">
    <property type="entry name" value="Hikeshi-like_C"/>
</dbReference>
<dbReference type="PANTHER" id="PTHR12925:SF0">
    <property type="entry name" value="PROTEIN HIKESHI"/>
    <property type="match status" value="1"/>
</dbReference>
<dbReference type="GO" id="GO:0061608">
    <property type="term" value="F:nuclear import signal receptor activity"/>
    <property type="evidence" value="ECO:0007669"/>
    <property type="project" value="TreeGrafter"/>
</dbReference>
<comment type="caution">
    <text evidence="2">The sequence shown here is derived from an EMBL/GenBank/DDBJ whole genome shotgun (WGS) entry which is preliminary data.</text>
</comment>
<accession>A0AAD2D767</accession>
<organism evidence="2 3">
    <name type="scientific">Euplotes crassus</name>
    <dbReference type="NCBI Taxonomy" id="5936"/>
    <lineage>
        <taxon>Eukaryota</taxon>
        <taxon>Sar</taxon>
        <taxon>Alveolata</taxon>
        <taxon>Ciliophora</taxon>
        <taxon>Intramacronucleata</taxon>
        <taxon>Spirotrichea</taxon>
        <taxon>Hypotrichia</taxon>
        <taxon>Euplotida</taxon>
        <taxon>Euplotidae</taxon>
        <taxon>Moneuplotes</taxon>
    </lineage>
</organism>
<dbReference type="InterPro" id="IPR031318">
    <property type="entry name" value="OPI10"/>
</dbReference>
<name>A0AAD2D767_EUPCR</name>